<keyword evidence="3" id="KW-1185">Reference proteome</keyword>
<reference evidence="2 3" key="1">
    <citation type="submission" date="2017-09" db="EMBL/GenBank/DDBJ databases">
        <authorList>
            <person name="Ehlers B."/>
            <person name="Leendertz F.H."/>
        </authorList>
    </citation>
    <scope>NUCLEOTIDE SEQUENCE [LARGE SCALE GENOMIC DNA]</scope>
    <source>
        <strain evidence="2 3">DSM 27208</strain>
    </source>
</reference>
<evidence type="ECO:0000313" key="2">
    <source>
        <dbReference type="EMBL" id="SNZ16138.1"/>
    </source>
</evidence>
<organism evidence="2 3">
    <name type="scientific">Natronoarchaeum philippinense</name>
    <dbReference type="NCBI Taxonomy" id="558529"/>
    <lineage>
        <taxon>Archaea</taxon>
        <taxon>Methanobacteriati</taxon>
        <taxon>Methanobacteriota</taxon>
        <taxon>Stenosarchaea group</taxon>
        <taxon>Halobacteria</taxon>
        <taxon>Halobacteriales</taxon>
        <taxon>Natronoarchaeaceae</taxon>
    </lineage>
</organism>
<proteinExistence type="predicted"/>
<protein>
    <recommendedName>
        <fullName evidence="1">Archaeal Type IV pilin N-terminal domain-containing protein</fullName>
    </recommendedName>
</protein>
<sequence>MTRRGVAPVVGVALLVFVSVALAAVVAGGLAAVDADGPPAQAALAVDVDTEADEITVSHGGGSTLDPEAVSVSITVNGSALAQQPPVPFFSANGFVSGPTGPFNPAWSGDWGAGESASLRIAGTNAPGGIDPGATVDVVVRVDGQILAERSVAAE</sequence>
<dbReference type="InterPro" id="IPR012859">
    <property type="entry name" value="Pilin_N_archaeal"/>
</dbReference>
<accession>A0A285P3V7</accession>
<gene>
    <name evidence="2" type="ORF">SAMN06269185_2705</name>
</gene>
<evidence type="ECO:0000259" key="1">
    <source>
        <dbReference type="Pfam" id="PF07790"/>
    </source>
</evidence>
<evidence type="ECO:0000313" key="3">
    <source>
        <dbReference type="Proteomes" id="UP000219453"/>
    </source>
</evidence>
<dbReference type="EMBL" id="OBEJ01000003">
    <property type="protein sequence ID" value="SNZ16138.1"/>
    <property type="molecule type" value="Genomic_DNA"/>
</dbReference>
<dbReference type="AlphaFoldDB" id="A0A285P3V7"/>
<feature type="domain" description="Archaeal Type IV pilin N-terminal" evidence="1">
    <location>
        <begin position="4"/>
        <end position="78"/>
    </location>
</feature>
<dbReference type="OrthoDB" id="201989at2157"/>
<name>A0A285P3V7_NATPI</name>
<dbReference type="Proteomes" id="UP000219453">
    <property type="component" value="Unassembled WGS sequence"/>
</dbReference>
<dbReference type="RefSeq" id="WP_097009584.1">
    <property type="nucleotide sequence ID" value="NZ_OBEJ01000003.1"/>
</dbReference>
<dbReference type="Pfam" id="PF07790">
    <property type="entry name" value="Pilin_N"/>
    <property type="match status" value="1"/>
</dbReference>